<dbReference type="EMBL" id="GG663749">
    <property type="protein sequence ID" value="EEH52278.1"/>
    <property type="molecule type" value="Genomic_DNA"/>
</dbReference>
<dbReference type="InterPro" id="IPR011989">
    <property type="entry name" value="ARM-like"/>
</dbReference>
<dbReference type="STRING" id="564608.C1N7I3"/>
<dbReference type="OMA" id="FEDWESE"/>
<dbReference type="OrthoDB" id="498141at2759"/>
<dbReference type="PANTHER" id="PTHR12363:SF54">
    <property type="entry name" value="NUCLEAR TRANSPORT RECEPTOR"/>
    <property type="match status" value="1"/>
</dbReference>
<dbReference type="InterPro" id="IPR051345">
    <property type="entry name" value="Importin_beta-like_NTR"/>
</dbReference>
<organism evidence="2">
    <name type="scientific">Micromonas pusilla (strain CCMP1545)</name>
    <name type="common">Picoplanktonic green alga</name>
    <dbReference type="NCBI Taxonomy" id="564608"/>
    <lineage>
        <taxon>Eukaryota</taxon>
        <taxon>Viridiplantae</taxon>
        <taxon>Chlorophyta</taxon>
        <taxon>Mamiellophyceae</taxon>
        <taxon>Mamiellales</taxon>
        <taxon>Mamiellaceae</taxon>
        <taxon>Micromonas</taxon>
    </lineage>
</organism>
<dbReference type="GO" id="GO:0006606">
    <property type="term" value="P:protein import into nucleus"/>
    <property type="evidence" value="ECO:0007669"/>
    <property type="project" value="TreeGrafter"/>
</dbReference>
<reference evidence="1 2" key="1">
    <citation type="journal article" date="2009" name="Science">
        <title>Green evolution and dynamic adaptations revealed by genomes of the marine picoeukaryotes Micromonas.</title>
        <authorList>
            <person name="Worden A.Z."/>
            <person name="Lee J.H."/>
            <person name="Mock T."/>
            <person name="Rouze P."/>
            <person name="Simmons M.P."/>
            <person name="Aerts A.L."/>
            <person name="Allen A.E."/>
            <person name="Cuvelier M.L."/>
            <person name="Derelle E."/>
            <person name="Everett M.V."/>
            <person name="Foulon E."/>
            <person name="Grimwood J."/>
            <person name="Gundlach H."/>
            <person name="Henrissat B."/>
            <person name="Napoli C."/>
            <person name="McDonald S.M."/>
            <person name="Parker M.S."/>
            <person name="Rombauts S."/>
            <person name="Salamov A."/>
            <person name="Von Dassow P."/>
            <person name="Badger J.H."/>
            <person name="Coutinho P.M."/>
            <person name="Demir E."/>
            <person name="Dubchak I."/>
            <person name="Gentemann C."/>
            <person name="Eikrem W."/>
            <person name="Gready J.E."/>
            <person name="John U."/>
            <person name="Lanier W."/>
            <person name="Lindquist E.A."/>
            <person name="Lucas S."/>
            <person name="Mayer K.F."/>
            <person name="Moreau H."/>
            <person name="Not F."/>
            <person name="Otillar R."/>
            <person name="Panaud O."/>
            <person name="Pangilinan J."/>
            <person name="Paulsen I."/>
            <person name="Piegu B."/>
            <person name="Poliakov A."/>
            <person name="Robbens S."/>
            <person name="Schmutz J."/>
            <person name="Toulza E."/>
            <person name="Wyss T."/>
            <person name="Zelensky A."/>
            <person name="Zhou K."/>
            <person name="Armbrust E.V."/>
            <person name="Bhattacharya D."/>
            <person name="Goodenough U.W."/>
            <person name="Van de Peer Y."/>
            <person name="Grigoriev I.V."/>
        </authorList>
    </citation>
    <scope>NUCLEOTIDE SEQUENCE [LARGE SCALE GENOMIC DNA]</scope>
    <source>
        <strain evidence="1 2">CCMP1545</strain>
    </source>
</reference>
<dbReference type="AlphaFoldDB" id="C1N7I3"/>
<evidence type="ECO:0000313" key="1">
    <source>
        <dbReference type="EMBL" id="EEH52278.1"/>
    </source>
</evidence>
<proteinExistence type="predicted"/>
<sequence>MAAAQVHAAIAALYGADPVAQKNANDFLVAFALTNDAWEVSIALTRSDDPSVQYFGANMLHGKVKSDFASLPATHRASFATAVAARLDDLASRGPASALAARRMCLALACASTRAGAEAATATTNRAMALASCASADASKMTLALEIAAAIAEETRELDRATRVECVCALVPRIVEVLGLSERILDAAARDASLAGLRGAALRAALAWLRLDEDNVGGCALSPGQLSRCRAGLLRGAVDALRVDVASDAAVEFLSAVLSPGAVGDDALDESNALRAIIGGLCAQRDAMMAGEEGEDLARAVCRVAVAVSEKDAGALARPDAPAECLNLTDLVLCAAEAHARPVMEAAADYFLMLNTVSVSSRHPSLGEPLFKRLVGACVRRATLPADFTTWDAAEEDEDTFGRFREQILADVLDNCYGMIRSRCLLEIGGALASARSWQDAEAAVFAARAVAAPLRCVLYTGSHTTAFAW</sequence>
<dbReference type="InterPro" id="IPR016024">
    <property type="entry name" value="ARM-type_fold"/>
</dbReference>
<protein>
    <submittedName>
        <fullName evidence="1">Predicted protein</fullName>
    </submittedName>
</protein>
<dbReference type="GeneID" id="9689346"/>
<dbReference type="PANTHER" id="PTHR12363">
    <property type="entry name" value="TRANSPORTIN 3 AND IMPORTIN 13"/>
    <property type="match status" value="1"/>
</dbReference>
<dbReference type="eggNOG" id="KOG2022">
    <property type="taxonomic scope" value="Eukaryota"/>
</dbReference>
<accession>C1N7I3</accession>
<evidence type="ECO:0000313" key="2">
    <source>
        <dbReference type="Proteomes" id="UP000001876"/>
    </source>
</evidence>
<dbReference type="Proteomes" id="UP000001876">
    <property type="component" value="Unassembled WGS sequence"/>
</dbReference>
<gene>
    <name evidence="1" type="ORF">MICPUCDRAFT_65993</name>
</gene>
<dbReference type="GO" id="GO:0005737">
    <property type="term" value="C:cytoplasm"/>
    <property type="evidence" value="ECO:0007669"/>
    <property type="project" value="TreeGrafter"/>
</dbReference>
<dbReference type="RefSeq" id="XP_003063905.1">
    <property type="nucleotide sequence ID" value="XM_003063859.1"/>
</dbReference>
<keyword evidence="2" id="KW-1185">Reference proteome</keyword>
<dbReference type="SUPFAM" id="SSF48371">
    <property type="entry name" value="ARM repeat"/>
    <property type="match status" value="1"/>
</dbReference>
<name>C1N7I3_MICPC</name>
<dbReference type="Gene3D" id="1.25.10.10">
    <property type="entry name" value="Leucine-rich Repeat Variant"/>
    <property type="match status" value="1"/>
</dbReference>
<dbReference type="KEGG" id="mpp:MICPUCDRAFT_65993"/>